<comment type="caution">
    <text evidence="9">The sequence shown here is derived from an EMBL/GenBank/DDBJ whole genome shotgun (WGS) entry which is preliminary data.</text>
</comment>
<dbReference type="Proteomes" id="UP000036045">
    <property type="component" value="Unassembled WGS sequence"/>
</dbReference>
<evidence type="ECO:0000313" key="10">
    <source>
        <dbReference type="Proteomes" id="UP000036045"/>
    </source>
</evidence>
<comment type="function">
    <text evidence="8">The phosphoenolpyruvate-dependent sugar phosphotransferase system (PTS), a major carbohydrate active -transport system, catalyzes the phosphorylation of incoming sugar substrates concomitant with their translocation across the cell membrane.</text>
</comment>
<dbReference type="PATRIC" id="fig|1397.4.peg.3095"/>
<dbReference type="InterPro" id="IPR003352">
    <property type="entry name" value="PTS_EIIC"/>
</dbReference>
<evidence type="ECO:0000256" key="4">
    <source>
        <dbReference type="ARBA" id="ARBA00022597"/>
    </source>
</evidence>
<keyword evidence="4 8" id="KW-0762">Sugar transport</keyword>
<dbReference type="EMBL" id="LDPH01000003">
    <property type="protein sequence ID" value="KLV27511.1"/>
    <property type="molecule type" value="Genomic_DNA"/>
</dbReference>
<dbReference type="OrthoDB" id="1641940at2"/>
<protein>
    <recommendedName>
        <fullName evidence="8">Permease IIC component</fullName>
    </recommendedName>
</protein>
<dbReference type="InterPro" id="IPR004501">
    <property type="entry name" value="PTS_EIIC_3"/>
</dbReference>
<evidence type="ECO:0000256" key="1">
    <source>
        <dbReference type="ARBA" id="ARBA00004651"/>
    </source>
</evidence>
<evidence type="ECO:0000256" key="5">
    <source>
        <dbReference type="ARBA" id="ARBA00022692"/>
    </source>
</evidence>
<keyword evidence="2 8" id="KW-0813">Transport</keyword>
<sequence length="452" mass="48379">MMGFIEKYIMPFALKLGNQRHLLAIRDTLIGMIAITIVGSFAVLFNNLGQIIPPYGKMMEAIFGANWSTLGGDIWFGTFAFLSVFAVFGISYKLARSYGDEGFEAMLISAACFFLLLPQTASVTLPIDEAATETVAGGVWGLVSVNYFNATALFTAIIVAIIATEIFLRLSKIKALIIKMPDGVPPAVSKSFAKLVPGMGTIFLVGVFGVIFRMITDGKVLNDWLNTVIVSPLTNAVDSLPFAVLIVLLVHLFWMVGLHGPNILGGITTPLFEKTGAENIDLAQSGIQALGEYHILAGSFLDAFVYLGGSGATLGLIIAMIIAGRKRYKQMIGLGGAPGVFQINEPILFGLPIVLNPIWFIPFVIGPVITTVISYLAVQYGIVPPVTAKIPWVTPPIIGGYLATGGSFWGAGLAALNLLISTVVYLPFVYAQVKIDSKNKTELTKDSDSVSL</sequence>
<accession>A0A0J1INH1</accession>
<evidence type="ECO:0000256" key="7">
    <source>
        <dbReference type="ARBA" id="ARBA00023136"/>
    </source>
</evidence>
<gene>
    <name evidence="9" type="ORF">ABW02_04965</name>
</gene>
<dbReference type="RefSeq" id="WP_047940830.1">
    <property type="nucleotide sequence ID" value="NZ_JABRVN010000111.1"/>
</dbReference>
<dbReference type="PANTHER" id="PTHR33989">
    <property type="match status" value="1"/>
</dbReference>
<dbReference type="GO" id="GO:0009401">
    <property type="term" value="P:phosphoenolpyruvate-dependent sugar phosphotransferase system"/>
    <property type="evidence" value="ECO:0007669"/>
    <property type="project" value="InterPro"/>
</dbReference>
<keyword evidence="7 8" id="KW-0472">Membrane</keyword>
<name>A0A0J1INH1_NIACI</name>
<dbReference type="GO" id="GO:0008982">
    <property type="term" value="F:protein-N(PI)-phosphohistidine-sugar phosphotransferase activity"/>
    <property type="evidence" value="ECO:0007669"/>
    <property type="project" value="UniProtKB-UniRule"/>
</dbReference>
<proteinExistence type="predicted"/>
<dbReference type="Pfam" id="PF02378">
    <property type="entry name" value="PTS_EIIC"/>
    <property type="match status" value="1"/>
</dbReference>
<dbReference type="NCBIfam" id="TIGR00410">
    <property type="entry name" value="lacE"/>
    <property type="match status" value="1"/>
</dbReference>
<evidence type="ECO:0000313" key="9">
    <source>
        <dbReference type="EMBL" id="KLV27511.1"/>
    </source>
</evidence>
<dbReference type="PROSITE" id="PS51105">
    <property type="entry name" value="PTS_EIIC_TYPE_3"/>
    <property type="match status" value="1"/>
</dbReference>
<keyword evidence="5" id="KW-0812">Transmembrane</keyword>
<organism evidence="9 10">
    <name type="scientific">Niallia circulans</name>
    <name type="common">Bacillus circulans</name>
    <dbReference type="NCBI Taxonomy" id="1397"/>
    <lineage>
        <taxon>Bacteria</taxon>
        <taxon>Bacillati</taxon>
        <taxon>Bacillota</taxon>
        <taxon>Bacilli</taxon>
        <taxon>Bacillales</taxon>
        <taxon>Bacillaceae</taxon>
        <taxon>Niallia</taxon>
    </lineage>
</organism>
<evidence type="ECO:0000256" key="8">
    <source>
        <dbReference type="PIRNR" id="PIRNR006351"/>
    </source>
</evidence>
<dbReference type="PANTHER" id="PTHR33989:SF4">
    <property type="entry name" value="PTS SYSTEM N,N'-DIACETYLCHITOBIOSE-SPECIFIC EIIC COMPONENT"/>
    <property type="match status" value="1"/>
</dbReference>
<keyword evidence="6" id="KW-1133">Transmembrane helix</keyword>
<comment type="subcellular location">
    <subcellularLocation>
        <location evidence="1">Cell membrane</location>
        <topology evidence="1">Multi-pass membrane protein</topology>
    </subcellularLocation>
</comment>
<dbReference type="AlphaFoldDB" id="A0A0J1INH1"/>
<dbReference type="PIRSF" id="PIRSF006351">
    <property type="entry name" value="PTS_EIIC-Cellobiose"/>
    <property type="match status" value="1"/>
</dbReference>
<dbReference type="InterPro" id="IPR004796">
    <property type="entry name" value="PTS_IIC_cello"/>
</dbReference>
<evidence type="ECO:0000256" key="6">
    <source>
        <dbReference type="ARBA" id="ARBA00022989"/>
    </source>
</evidence>
<dbReference type="InterPro" id="IPR051088">
    <property type="entry name" value="PTS_Sugar-EIIC/EIIB"/>
</dbReference>
<keyword evidence="3 8" id="KW-1003">Cell membrane</keyword>
<evidence type="ECO:0000256" key="2">
    <source>
        <dbReference type="ARBA" id="ARBA00022448"/>
    </source>
</evidence>
<dbReference type="GO" id="GO:0005886">
    <property type="term" value="C:plasma membrane"/>
    <property type="evidence" value="ECO:0007669"/>
    <property type="project" value="UniProtKB-SubCell"/>
</dbReference>
<evidence type="ECO:0000256" key="3">
    <source>
        <dbReference type="ARBA" id="ARBA00022475"/>
    </source>
</evidence>
<keyword evidence="10" id="KW-1185">Reference proteome</keyword>
<reference evidence="9 10" key="1">
    <citation type="submission" date="2015-05" db="EMBL/GenBank/DDBJ databases">
        <title>Whole genome sequence and identification of bacterial endophytes from Costus igneus.</title>
        <authorList>
            <person name="Lee Y.P."/>
            <person name="Gan H.M."/>
            <person name="Eng W."/>
            <person name="Wheatley M.S."/>
            <person name="Caraballo A."/>
            <person name="Polter S."/>
            <person name="Savka M.A."/>
            <person name="Hudson A.O."/>
        </authorList>
    </citation>
    <scope>NUCLEOTIDE SEQUENCE [LARGE SCALE GENOMIC DNA]</scope>
    <source>
        <strain evidence="9 10">RIT379</strain>
    </source>
</reference>